<feature type="non-terminal residue" evidence="2">
    <location>
        <position position="1"/>
    </location>
</feature>
<reference evidence="2" key="1">
    <citation type="journal article" date="2021" name="Sci. Adv.">
        <title>The American lobster genome reveals insights on longevity, neural, and immune adaptations.</title>
        <authorList>
            <person name="Polinski J.M."/>
            <person name="Zimin A.V."/>
            <person name="Clark K.F."/>
            <person name="Kohn A.B."/>
            <person name="Sadowski N."/>
            <person name="Timp W."/>
            <person name="Ptitsyn A."/>
            <person name="Khanna P."/>
            <person name="Romanova D.Y."/>
            <person name="Williams P."/>
            <person name="Greenwood S.J."/>
            <person name="Moroz L.L."/>
            <person name="Walt D.R."/>
            <person name="Bodnar A.G."/>
        </authorList>
    </citation>
    <scope>NUCLEOTIDE SEQUENCE</scope>
    <source>
        <strain evidence="2">GMGI-L3</strain>
    </source>
</reference>
<dbReference type="Proteomes" id="UP000747542">
    <property type="component" value="Unassembled WGS sequence"/>
</dbReference>
<proteinExistence type="predicted"/>
<evidence type="ECO:0000256" key="1">
    <source>
        <dbReference type="SAM" id="MobiDB-lite"/>
    </source>
</evidence>
<evidence type="ECO:0000313" key="3">
    <source>
        <dbReference type="Proteomes" id="UP000747542"/>
    </source>
</evidence>
<comment type="caution">
    <text evidence="2">The sequence shown here is derived from an EMBL/GenBank/DDBJ whole genome shotgun (WGS) entry which is preliminary data.</text>
</comment>
<feature type="compositionally biased region" description="Low complexity" evidence="1">
    <location>
        <begin position="66"/>
        <end position="91"/>
    </location>
</feature>
<organism evidence="2 3">
    <name type="scientific">Homarus americanus</name>
    <name type="common">American lobster</name>
    <dbReference type="NCBI Taxonomy" id="6706"/>
    <lineage>
        <taxon>Eukaryota</taxon>
        <taxon>Metazoa</taxon>
        <taxon>Ecdysozoa</taxon>
        <taxon>Arthropoda</taxon>
        <taxon>Crustacea</taxon>
        <taxon>Multicrustacea</taxon>
        <taxon>Malacostraca</taxon>
        <taxon>Eumalacostraca</taxon>
        <taxon>Eucarida</taxon>
        <taxon>Decapoda</taxon>
        <taxon>Pleocyemata</taxon>
        <taxon>Astacidea</taxon>
        <taxon>Nephropoidea</taxon>
        <taxon>Nephropidae</taxon>
        <taxon>Homarus</taxon>
    </lineage>
</organism>
<keyword evidence="3" id="KW-1185">Reference proteome</keyword>
<feature type="region of interest" description="Disordered" evidence="1">
    <location>
        <begin position="66"/>
        <end position="126"/>
    </location>
</feature>
<accession>A0A8J5N3Q6</accession>
<feature type="compositionally biased region" description="Polar residues" evidence="1">
    <location>
        <begin position="92"/>
        <end position="104"/>
    </location>
</feature>
<sequence>DPENMWAYEVDARSTGDKKSAREERRGDVVVGQYSAMDPDGSLCVVDSSVAPDTDFQATNQLSTRDQFQNQQSRPDQFQSQQSRPDQFQNQLSTSDQFQNQLSTSDQFQNQQSRRDQFQNQQSRPD</sequence>
<feature type="compositionally biased region" description="Basic and acidic residues" evidence="1">
    <location>
        <begin position="10"/>
        <end position="28"/>
    </location>
</feature>
<evidence type="ECO:0000313" key="2">
    <source>
        <dbReference type="EMBL" id="KAG7172843.1"/>
    </source>
</evidence>
<feature type="region of interest" description="Disordered" evidence="1">
    <location>
        <begin position="1"/>
        <end position="39"/>
    </location>
</feature>
<protein>
    <submittedName>
        <fullName evidence="2">Cuticle protein 19.8-like 2</fullName>
    </submittedName>
</protein>
<name>A0A8J5N3Q6_HOMAM</name>
<gene>
    <name evidence="2" type="primary">Cu198-L2</name>
    <name evidence="2" type="ORF">Hamer_G030346</name>
</gene>
<dbReference type="EMBL" id="JAHLQT010010398">
    <property type="protein sequence ID" value="KAG7172843.1"/>
    <property type="molecule type" value="Genomic_DNA"/>
</dbReference>
<dbReference type="AlphaFoldDB" id="A0A8J5N3Q6"/>
<feature type="compositionally biased region" description="Low complexity" evidence="1">
    <location>
        <begin position="105"/>
        <end position="126"/>
    </location>
</feature>